<dbReference type="Pfam" id="PF06048">
    <property type="entry name" value="DUF927"/>
    <property type="match status" value="1"/>
</dbReference>
<reference evidence="3" key="1">
    <citation type="submission" date="2017-06" db="EMBL/GenBank/DDBJ databases">
        <title>Herbaspirillum phytohormonus sp. nov., isolated from the root nodule of Robinia pseudoacacia in lead-zinc mine.</title>
        <authorList>
            <person name="Fan M."/>
            <person name="Lin Y."/>
        </authorList>
    </citation>
    <scope>NUCLEOTIDE SEQUENCE [LARGE SCALE GENOMIC DNA]</scope>
    <source>
        <strain evidence="3">SC-089</strain>
    </source>
</reference>
<dbReference type="OrthoDB" id="6008408at2"/>
<proteinExistence type="predicted"/>
<name>A0A225LZK8_9BURK</name>
<protein>
    <recommendedName>
        <fullName evidence="1">DUF927 domain-containing protein</fullName>
    </recommendedName>
</protein>
<dbReference type="InterPro" id="IPR009270">
    <property type="entry name" value="DUF927"/>
</dbReference>
<dbReference type="RefSeq" id="WP_088606138.1">
    <property type="nucleotide sequence ID" value="NZ_NJIH01000023.1"/>
</dbReference>
<gene>
    <name evidence="2" type="ORF">CEY11_24870</name>
</gene>
<keyword evidence="3" id="KW-1185">Reference proteome</keyword>
<feature type="domain" description="DUF927" evidence="1">
    <location>
        <begin position="412"/>
        <end position="664"/>
    </location>
</feature>
<dbReference type="EMBL" id="NJIH01000023">
    <property type="protein sequence ID" value="OWT53390.1"/>
    <property type="molecule type" value="Genomic_DNA"/>
</dbReference>
<comment type="caution">
    <text evidence="2">The sequence shown here is derived from an EMBL/GenBank/DDBJ whole genome shotgun (WGS) entry which is preliminary data.</text>
</comment>
<dbReference type="AlphaFoldDB" id="A0A225LZK8"/>
<accession>A0A225LZK8</accession>
<evidence type="ECO:0000259" key="1">
    <source>
        <dbReference type="Pfam" id="PF06048"/>
    </source>
</evidence>
<organism evidence="2 3">
    <name type="scientific">Candidimonas nitroreducens</name>
    <dbReference type="NCBI Taxonomy" id="683354"/>
    <lineage>
        <taxon>Bacteria</taxon>
        <taxon>Pseudomonadati</taxon>
        <taxon>Pseudomonadota</taxon>
        <taxon>Betaproteobacteria</taxon>
        <taxon>Burkholderiales</taxon>
        <taxon>Alcaligenaceae</taxon>
        <taxon>Candidimonas</taxon>
    </lineage>
</organism>
<evidence type="ECO:0000313" key="3">
    <source>
        <dbReference type="Proteomes" id="UP000214603"/>
    </source>
</evidence>
<sequence length="968" mass="107153">MQDALRYLAAVLPANGLRVVAYKPPRWTKGFKHLFLATNEEVAQETSRLDAEGITTYIALATYADPTAGRKAANTVELQCLWLDVDYKHYPSPAEAAADVERLAEVVGAPSIKVQSGGGMHAYWVLREALPTVQWKPLADAFQATWQSLGVKADTLSADAARILRLPGSHNRKPEYGAPREVVMESFEDITYDPSALAAKLHAHPAAPAAIQAPAAIPSALFGSGDDLGGGLELRPSFIEPMIRQCRQVQWAYQHQDTQSEPQWFATIQLLRHVEDGRRIAHAFSNKHPGYTKESTDEKLAQLEAKNIGPTTCERFRLVNPAGCQGCEFRITSPIQLGYKETVPVAPVITTTQHVTTEDGEVLTVEREDRPDIKMPQGFVYDGQHILKRVKDEQTQLWREEIIFRGFLCPERLAASERNNFATDIQLYVQSEGEKPRRITIPSKALSSKLDIARELNGKGVIYMAKHAADLLNLVQRMTQDAQAQRRSATVAEQMGWQDDGTFVVGSTAYRRDMTPQYDLPVPPSTKAVLRNYEPRGSLAAWKKTAELYNRRGGEAYQFALCYGAAGVFLPLTKLSGVVLSLYSQESGRGKSTAGLAALSWWGNPDGLKSQSQDTLNSLFHKASRHKNLPILMDEVTDKPSWELEALVYSMNQGREKERLNSDSSPKPVLPGWMLPAITTSNSSVRAKLQSQRGDTQGLFARIIEVSMDLPFPEQVGYLDRIALRTGFVENYGLAGPLIVKFAMENHDVCASIMDKVSVRLDQAVDGDPTYRFWIASCAATIAVAAASRQLGLLQYDTEAMVKWIVQTLRDQRTDSVVRVASSTDILAQFLEQNTNRLLTVSERQINASTVIPIYHPEDGVRGGQLVGRAELPVHSLYISLPAFMRFCNDNGYDVSSFIRNAATDIDAVGTPLLKTNSPVVVSLGRGTRTPSARTKALEFNLLHPALREFTEGVDTKVKELPPIRRVK</sequence>
<dbReference type="Proteomes" id="UP000214603">
    <property type="component" value="Unassembled WGS sequence"/>
</dbReference>
<evidence type="ECO:0000313" key="2">
    <source>
        <dbReference type="EMBL" id="OWT53390.1"/>
    </source>
</evidence>